<feature type="repeat" description="WD" evidence="3">
    <location>
        <begin position="1265"/>
        <end position="1306"/>
    </location>
</feature>
<feature type="repeat" description="WD" evidence="3">
    <location>
        <begin position="1308"/>
        <end position="1349"/>
    </location>
</feature>
<protein>
    <recommendedName>
        <fullName evidence="8">C2 domain-containing protein</fullName>
    </recommendedName>
</protein>
<feature type="repeat" description="WD" evidence="3">
    <location>
        <begin position="1140"/>
        <end position="1180"/>
    </location>
</feature>
<dbReference type="InterPro" id="IPR020472">
    <property type="entry name" value="WD40_PAC1"/>
</dbReference>
<dbReference type="InParanoid" id="A0A0C3FHJ4"/>
<dbReference type="InterPro" id="IPR027417">
    <property type="entry name" value="P-loop_NTPase"/>
</dbReference>
<feature type="repeat" description="WD" evidence="3">
    <location>
        <begin position="1183"/>
        <end position="1215"/>
    </location>
</feature>
<dbReference type="SUPFAM" id="SSF50978">
    <property type="entry name" value="WD40 repeat-like"/>
    <property type="match status" value="2"/>
</dbReference>
<feature type="repeat" description="WD" evidence="3">
    <location>
        <begin position="1054"/>
        <end position="1095"/>
    </location>
</feature>
<reference evidence="7" key="2">
    <citation type="submission" date="2015-01" db="EMBL/GenBank/DDBJ databases">
        <title>Evolutionary Origins and Diversification of the Mycorrhizal Mutualists.</title>
        <authorList>
            <consortium name="DOE Joint Genome Institute"/>
            <consortium name="Mycorrhizal Genomics Consortium"/>
            <person name="Kohler A."/>
            <person name="Kuo A."/>
            <person name="Nagy L.G."/>
            <person name="Floudas D."/>
            <person name="Copeland A."/>
            <person name="Barry K.W."/>
            <person name="Cichocki N."/>
            <person name="Veneault-Fourrey C."/>
            <person name="LaButti K."/>
            <person name="Lindquist E.A."/>
            <person name="Lipzen A."/>
            <person name="Lundell T."/>
            <person name="Morin E."/>
            <person name="Murat C."/>
            <person name="Riley R."/>
            <person name="Ohm R."/>
            <person name="Sun H."/>
            <person name="Tunlid A."/>
            <person name="Henrissat B."/>
            <person name="Grigoriev I.V."/>
            <person name="Hibbett D.S."/>
            <person name="Martin F."/>
        </authorList>
    </citation>
    <scope>NUCLEOTIDE SEQUENCE [LARGE SCALE GENOMIC DNA]</scope>
    <source>
        <strain evidence="7">F 1598</strain>
    </source>
</reference>
<dbReference type="Gene3D" id="2.130.10.10">
    <property type="entry name" value="YVTN repeat-like/Quinoprotein amine dehydrogenase"/>
    <property type="match status" value="4"/>
</dbReference>
<feature type="domain" description="C2" evidence="4">
    <location>
        <begin position="1"/>
        <end position="105"/>
    </location>
</feature>
<dbReference type="SMART" id="SM00239">
    <property type="entry name" value="C2"/>
    <property type="match status" value="1"/>
</dbReference>
<sequence>MSPTNLRLHIAEANNLPHKSSSKPPNAFVEIQVNGSRQRTKTVSKSINPSWNEDFQLPGLELDSVLSLRVQHESRWSKSLLCGVDIPIGKLLENYDLAQEIKLRLSDFKSDVDLPQGQPQIIFCITSQKHVPAGADAIADARRTLQARGLSDATRETLDESTGTLTRRGARQTLAIIISKLDAFVKIVDETAKIHPYSYLVWQVTSSVYKIVKGQLDRDSAIINLLNTMEQTFAFVDVIKVLPEKIALLDDTIKDILKQTFECALYIREYAQHGFRGRIRHQLLSDSDDIIESFRLKFEELKVSFDSGVAINTALVSFRNHHKLDTLIRMQTLRKLQPVAMDSSGHTECLPNTRRDVLEQITNWITNPQNEGNVLWLRGLAGSGKSTISTSIANLFRDLNRLGAFVFFSRDMKKRSDPATVVRTLAYQLGSFDPRLGVAITANIDATPSITQAPIASQFSKLLVGPLISLDALRDEGPIVLILDGLDECGNTRTRRELISVVAEEIVKFPAFVRTIVTSRAELDIRNAFEHIGNVCVIGLETTSDVTQSDIMSYFCHHMARIRADNKILQLKPDWPGSRKLRALCDRACGLFIWASTAVFFIEEGHDPVERIDMLLQAEVSSDAESALDILYSKALQSAALTDSTFISDFQVIMGTIICVKDPLTHSAIDHLLALDKRPSLHTLLRLGCVLECSTEKPVRVLHPSFADFLSNPRRCKNMAWLIDLSSRNFMLASQCLDRLEETLRRNLYDSPLSLSKVDANLPEHIAYACVFWIDHICIVNEELTPISHRVEKFLLHHLLHWLEAMSILKRSWDSSELLTRIAEWARVRSFVLLLAVESNPNLTVQWQVSVPHRVGLSQLINDAIMCTQSYPNFISSHPLLIYESVLPLLPANSTLYQTFHDPSLFPWVAGGFEESYPPPLQKVLSGHDQQVQSVAFSPDGLRIVSCADDGTVRVWDHTSGMESMTPLRGHEDQVFSVCFSPDGTRIISGSKDRTVRIWDVHRREQNQPPLHGHTGSILSVASAPDGRRILSGSEDMTIRLWDVETSTQSLLPLQGHNGWVWSVCFSPDGMQILSGSEDNTIRLWDSVSGTCLAVMKGHNGAVMSVAFAPDGLSVASGSVDQTIRLWMLSSSGEEIVPWVSVHTGPVLSVSFSPDCKRIASASIDTIRLWDVKSGTESSTSLRGGHSDVIHSLAFSPSGRSIVSGSADRTVCVWNTALIGISEVQDTRLCALACSPNGAIVVSGSQDHTLRVWDAASGKEIRGPLRGHTDAISSVSFSPDGTRFASGARDMTVCVWDATTGTRALGPLKGPNVACLFVAFSADGAEVTACSEDGRMFIWDATTGTCLSTIRHPIDHPCRYRGPLEVTADAWIVEVATGKTLSRLPRTISTVTTVSHKTMIAIGTLSGRLIVMHFPAGVKLP</sequence>
<evidence type="ECO:0000259" key="4">
    <source>
        <dbReference type="PROSITE" id="PS50004"/>
    </source>
</evidence>
<dbReference type="InterPro" id="IPR001680">
    <property type="entry name" value="WD40_rpt"/>
</dbReference>
<dbReference type="PRINTS" id="PR00320">
    <property type="entry name" value="GPROTEINBRPT"/>
</dbReference>
<dbReference type="STRING" id="765440.A0A0C3FHJ4"/>
<feature type="repeat" description="WD" evidence="3">
    <location>
        <begin position="1096"/>
        <end position="1137"/>
    </location>
</feature>
<feature type="domain" description="NACHT" evidence="5">
    <location>
        <begin position="373"/>
        <end position="520"/>
    </location>
</feature>
<dbReference type="PANTHER" id="PTHR22847">
    <property type="entry name" value="WD40 REPEAT PROTEIN"/>
    <property type="match status" value="1"/>
</dbReference>
<dbReference type="Pfam" id="PF24883">
    <property type="entry name" value="NPHP3_N"/>
    <property type="match status" value="1"/>
</dbReference>
<evidence type="ECO:0000256" key="1">
    <source>
        <dbReference type="ARBA" id="ARBA00022574"/>
    </source>
</evidence>
<evidence type="ECO:0000259" key="5">
    <source>
        <dbReference type="PROSITE" id="PS50837"/>
    </source>
</evidence>
<evidence type="ECO:0000313" key="7">
    <source>
        <dbReference type="Proteomes" id="UP000054166"/>
    </source>
</evidence>
<dbReference type="InterPro" id="IPR015943">
    <property type="entry name" value="WD40/YVTN_repeat-like_dom_sf"/>
</dbReference>
<feature type="repeat" description="WD" evidence="3">
    <location>
        <begin position="1011"/>
        <end position="1052"/>
    </location>
</feature>
<evidence type="ECO:0000256" key="2">
    <source>
        <dbReference type="ARBA" id="ARBA00022737"/>
    </source>
</evidence>
<feature type="repeat" description="WD" evidence="3">
    <location>
        <begin position="925"/>
        <end position="966"/>
    </location>
</feature>
<dbReference type="InterPro" id="IPR035892">
    <property type="entry name" value="C2_domain_sf"/>
</dbReference>
<proteinExistence type="predicted"/>
<accession>A0A0C3FHJ4</accession>
<gene>
    <name evidence="6" type="ORF">PILCRDRAFT_10408</name>
</gene>
<dbReference type="PANTHER" id="PTHR22847:SF637">
    <property type="entry name" value="WD REPEAT DOMAIN 5B"/>
    <property type="match status" value="1"/>
</dbReference>
<evidence type="ECO:0008006" key="8">
    <source>
        <dbReference type="Google" id="ProtNLM"/>
    </source>
</evidence>
<dbReference type="Pfam" id="PF00168">
    <property type="entry name" value="C2"/>
    <property type="match status" value="1"/>
</dbReference>
<dbReference type="GO" id="GO:1990234">
    <property type="term" value="C:transferase complex"/>
    <property type="evidence" value="ECO:0007669"/>
    <property type="project" value="UniProtKB-ARBA"/>
</dbReference>
<reference evidence="6 7" key="1">
    <citation type="submission" date="2014-04" db="EMBL/GenBank/DDBJ databases">
        <authorList>
            <consortium name="DOE Joint Genome Institute"/>
            <person name="Kuo A."/>
            <person name="Tarkka M."/>
            <person name="Buscot F."/>
            <person name="Kohler A."/>
            <person name="Nagy L.G."/>
            <person name="Floudas D."/>
            <person name="Copeland A."/>
            <person name="Barry K.W."/>
            <person name="Cichocki N."/>
            <person name="Veneault-Fourrey C."/>
            <person name="LaButti K."/>
            <person name="Lindquist E.A."/>
            <person name="Lipzen A."/>
            <person name="Lundell T."/>
            <person name="Morin E."/>
            <person name="Murat C."/>
            <person name="Sun H."/>
            <person name="Tunlid A."/>
            <person name="Henrissat B."/>
            <person name="Grigoriev I.V."/>
            <person name="Hibbett D.S."/>
            <person name="Martin F."/>
            <person name="Nordberg H.P."/>
            <person name="Cantor M.N."/>
            <person name="Hua S.X."/>
        </authorList>
    </citation>
    <scope>NUCLEOTIDE SEQUENCE [LARGE SCALE GENOMIC DNA]</scope>
    <source>
        <strain evidence="6 7">F 1598</strain>
    </source>
</reference>
<dbReference type="EMBL" id="KN833010">
    <property type="protein sequence ID" value="KIM79256.1"/>
    <property type="molecule type" value="Genomic_DNA"/>
</dbReference>
<dbReference type="InterPro" id="IPR019775">
    <property type="entry name" value="WD40_repeat_CS"/>
</dbReference>
<dbReference type="InterPro" id="IPR007111">
    <property type="entry name" value="NACHT_NTPase"/>
</dbReference>
<organism evidence="6 7">
    <name type="scientific">Piloderma croceum (strain F 1598)</name>
    <dbReference type="NCBI Taxonomy" id="765440"/>
    <lineage>
        <taxon>Eukaryota</taxon>
        <taxon>Fungi</taxon>
        <taxon>Dikarya</taxon>
        <taxon>Basidiomycota</taxon>
        <taxon>Agaricomycotina</taxon>
        <taxon>Agaricomycetes</taxon>
        <taxon>Agaricomycetidae</taxon>
        <taxon>Atheliales</taxon>
        <taxon>Atheliaceae</taxon>
        <taxon>Piloderma</taxon>
    </lineage>
</organism>
<dbReference type="Gene3D" id="3.40.50.300">
    <property type="entry name" value="P-loop containing nucleotide triphosphate hydrolases"/>
    <property type="match status" value="1"/>
</dbReference>
<dbReference type="PROSITE" id="PS50004">
    <property type="entry name" value="C2"/>
    <property type="match status" value="1"/>
</dbReference>
<dbReference type="Gene3D" id="2.60.40.150">
    <property type="entry name" value="C2 domain"/>
    <property type="match status" value="1"/>
</dbReference>
<name>A0A0C3FHJ4_PILCF</name>
<feature type="repeat" description="WD" evidence="3">
    <location>
        <begin position="1222"/>
        <end position="1263"/>
    </location>
</feature>
<dbReference type="InterPro" id="IPR056884">
    <property type="entry name" value="NPHP3-like_N"/>
</dbReference>
<dbReference type="Proteomes" id="UP000054166">
    <property type="component" value="Unassembled WGS sequence"/>
</dbReference>
<keyword evidence="2" id="KW-0677">Repeat</keyword>
<dbReference type="SUPFAM" id="SSF49562">
    <property type="entry name" value="C2 domain (Calcium/lipid-binding domain, CaLB)"/>
    <property type="match status" value="1"/>
</dbReference>
<dbReference type="CDD" id="cd00030">
    <property type="entry name" value="C2"/>
    <property type="match status" value="1"/>
</dbReference>
<dbReference type="Pfam" id="PF00400">
    <property type="entry name" value="WD40"/>
    <property type="match status" value="10"/>
</dbReference>
<dbReference type="SUPFAM" id="SSF52540">
    <property type="entry name" value="P-loop containing nucleoside triphosphate hydrolases"/>
    <property type="match status" value="1"/>
</dbReference>
<keyword evidence="7" id="KW-1185">Reference proteome</keyword>
<dbReference type="PROSITE" id="PS50082">
    <property type="entry name" value="WD_REPEATS_2"/>
    <property type="match status" value="10"/>
</dbReference>
<evidence type="ECO:0000313" key="6">
    <source>
        <dbReference type="EMBL" id="KIM79256.1"/>
    </source>
</evidence>
<evidence type="ECO:0000256" key="3">
    <source>
        <dbReference type="PROSITE-ProRule" id="PRU00221"/>
    </source>
</evidence>
<dbReference type="PROSITE" id="PS00678">
    <property type="entry name" value="WD_REPEATS_1"/>
    <property type="match status" value="4"/>
</dbReference>
<dbReference type="OrthoDB" id="538223at2759"/>
<dbReference type="PROSITE" id="PS50294">
    <property type="entry name" value="WD_REPEATS_REGION"/>
    <property type="match status" value="8"/>
</dbReference>
<keyword evidence="1 3" id="KW-0853">WD repeat</keyword>
<dbReference type="SMART" id="SM00320">
    <property type="entry name" value="WD40"/>
    <property type="match status" value="10"/>
</dbReference>
<feature type="repeat" description="WD" evidence="3">
    <location>
        <begin position="968"/>
        <end position="1009"/>
    </location>
</feature>
<dbReference type="InterPro" id="IPR000008">
    <property type="entry name" value="C2_dom"/>
</dbReference>
<dbReference type="CDD" id="cd00200">
    <property type="entry name" value="WD40"/>
    <property type="match status" value="2"/>
</dbReference>
<dbReference type="PROSITE" id="PS50837">
    <property type="entry name" value="NACHT"/>
    <property type="match status" value="1"/>
</dbReference>
<dbReference type="GO" id="GO:0005634">
    <property type="term" value="C:nucleus"/>
    <property type="evidence" value="ECO:0007669"/>
    <property type="project" value="TreeGrafter"/>
</dbReference>
<dbReference type="InterPro" id="IPR036322">
    <property type="entry name" value="WD40_repeat_dom_sf"/>
</dbReference>
<dbReference type="HOGENOM" id="CLU_000288_6_3_1"/>